<keyword evidence="1" id="KW-0732">Signal</keyword>
<evidence type="ECO:0000313" key="2">
    <source>
        <dbReference type="EMBL" id="KAH3661689.1"/>
    </source>
</evidence>
<name>A0A9P8NYB5_9ASCO</name>
<dbReference type="GO" id="GO:0042765">
    <property type="term" value="C:GPI-anchor transamidase complex"/>
    <property type="evidence" value="ECO:0007669"/>
    <property type="project" value="InterPro"/>
</dbReference>
<evidence type="ECO:0000313" key="3">
    <source>
        <dbReference type="Proteomes" id="UP000769157"/>
    </source>
</evidence>
<dbReference type="AlphaFoldDB" id="A0A9P8NYB5"/>
<dbReference type="Pfam" id="PF10510">
    <property type="entry name" value="PIG-S"/>
    <property type="match status" value="1"/>
</dbReference>
<feature type="chain" id="PRO_5040457855" evidence="1">
    <location>
        <begin position="20"/>
        <end position="431"/>
    </location>
</feature>
<feature type="signal peptide" evidence="1">
    <location>
        <begin position="1"/>
        <end position="19"/>
    </location>
</feature>
<protein>
    <submittedName>
        <fullName evidence="2">Uncharacterized protein</fullName>
    </submittedName>
</protein>
<dbReference type="RefSeq" id="XP_046058802.1">
    <property type="nucleotide sequence ID" value="XM_046207836.1"/>
</dbReference>
<dbReference type="GeneID" id="70238503"/>
<comment type="caution">
    <text evidence="2">The sequence shown here is derived from an EMBL/GenBank/DDBJ whole genome shotgun (WGS) entry which is preliminary data.</text>
</comment>
<organism evidence="2 3">
    <name type="scientific">Ogataea philodendri</name>
    <dbReference type="NCBI Taxonomy" id="1378263"/>
    <lineage>
        <taxon>Eukaryota</taxon>
        <taxon>Fungi</taxon>
        <taxon>Dikarya</taxon>
        <taxon>Ascomycota</taxon>
        <taxon>Saccharomycotina</taxon>
        <taxon>Pichiomycetes</taxon>
        <taxon>Pichiales</taxon>
        <taxon>Pichiaceae</taxon>
        <taxon>Ogataea</taxon>
    </lineage>
</organism>
<accession>A0A9P8NYB5</accession>
<dbReference type="InterPro" id="IPR019540">
    <property type="entry name" value="PtdIno-glycan_biosynth_class_S"/>
</dbReference>
<reference evidence="2" key="2">
    <citation type="submission" date="2021-01" db="EMBL/GenBank/DDBJ databases">
        <authorList>
            <person name="Schikora-Tamarit M.A."/>
        </authorList>
    </citation>
    <scope>NUCLEOTIDE SEQUENCE</scope>
    <source>
        <strain evidence="2">CBS6075</strain>
    </source>
</reference>
<proteinExistence type="predicted"/>
<keyword evidence="3" id="KW-1185">Reference proteome</keyword>
<dbReference type="GO" id="GO:0016255">
    <property type="term" value="P:attachment of GPI anchor to protein"/>
    <property type="evidence" value="ECO:0007669"/>
    <property type="project" value="InterPro"/>
</dbReference>
<dbReference type="EMBL" id="JAEUBE010000439">
    <property type="protein sequence ID" value="KAH3661689.1"/>
    <property type="molecule type" value="Genomic_DNA"/>
</dbReference>
<reference evidence="2" key="1">
    <citation type="journal article" date="2021" name="Open Biol.">
        <title>Shared evolutionary footprints suggest mitochondrial oxidative damage underlies multiple complex I losses in fungi.</title>
        <authorList>
            <person name="Schikora-Tamarit M.A."/>
            <person name="Marcet-Houben M."/>
            <person name="Nosek J."/>
            <person name="Gabaldon T."/>
        </authorList>
    </citation>
    <scope>NUCLEOTIDE SEQUENCE</scope>
    <source>
        <strain evidence="2">CBS6075</strain>
    </source>
</reference>
<evidence type="ECO:0000256" key="1">
    <source>
        <dbReference type="SAM" id="SignalP"/>
    </source>
</evidence>
<sequence length="431" mass="49638">MTRPLVFLALVLLLPLVYQHAVGYLNAWRVPLSTLRHYVEHPLDDVVIKIPIYYESNDLKLLDVAEAVSIQIAGRLREHEAVVPDVQFEVREWNNETDGLVVKLVLGDGNGIYVDPIEGYAVLFYNLETVDANDVPYFATQLIVDHCYNDELRDYAIDSFVQLIDNRTGKHTFLHSSQYEPKRSDHVTFVLVMMSPDLRWEAEQAANEYMRPFLDNISNYTLEFVTVNESSVQDHHFVDERFPEELSSLPNLADFYESHTNTSSTVYLVYYPFELAEQKIQKMTVDGHGVYSTHENTFLSIKTWGSIYFAHTSLFNTTVPAPELQDCMWCFSETVLDTFEFPNDNMTPLLRNQMFQRTTAMKNLVLFAYSLAKVVTHIESHRLETDLASAILDAFALRQQVKAALESKQYSLALELSRRLLSLIEHQTQNL</sequence>
<dbReference type="OrthoDB" id="28748at2759"/>
<dbReference type="Proteomes" id="UP000769157">
    <property type="component" value="Unassembled WGS sequence"/>
</dbReference>
<gene>
    <name evidence="2" type="ORF">OGAPHI_006539</name>
</gene>